<organism evidence="1 2">
    <name type="scientific">Purpureocillium lilacinum</name>
    <name type="common">Paecilomyces lilacinus</name>
    <dbReference type="NCBI Taxonomy" id="33203"/>
    <lineage>
        <taxon>Eukaryota</taxon>
        <taxon>Fungi</taxon>
        <taxon>Dikarya</taxon>
        <taxon>Ascomycota</taxon>
        <taxon>Pezizomycotina</taxon>
        <taxon>Sordariomycetes</taxon>
        <taxon>Hypocreomycetidae</taxon>
        <taxon>Hypocreales</taxon>
        <taxon>Ophiocordycipitaceae</taxon>
        <taxon>Purpureocillium</taxon>
    </lineage>
</organism>
<dbReference type="Proteomes" id="UP001638806">
    <property type="component" value="Unassembled WGS sequence"/>
</dbReference>
<reference evidence="1" key="1">
    <citation type="submission" date="2024-12" db="EMBL/GenBank/DDBJ databases">
        <title>Comparative genomics and development of molecular markers within Purpureocillium lilacinum and among Purpureocillium species.</title>
        <authorList>
            <person name="Yeh Z.-Y."/>
            <person name="Ni N.-T."/>
            <person name="Lo P.-H."/>
            <person name="Mushyakhwo K."/>
            <person name="Lin C.-F."/>
            <person name="Nai Y.-S."/>
        </authorList>
    </citation>
    <scope>NUCLEOTIDE SEQUENCE</scope>
    <source>
        <strain evidence="1">NCHU-NPUST-175</strain>
    </source>
</reference>
<protein>
    <submittedName>
        <fullName evidence="1">Uncharacterized protein</fullName>
    </submittedName>
</protein>
<comment type="caution">
    <text evidence="1">The sequence shown here is derived from an EMBL/GenBank/DDBJ whole genome shotgun (WGS) entry which is preliminary data.</text>
</comment>
<sequence>MDAGLALLLRRHVDLPSLALTSVLEGFAGGLETSPSAIGVGCASEPSPMTAISPDSGSGTLPSFLGESLDQNAQVELAFGAGSGSGFGGGGGASSMTTSSGSLAVASLGAESCFADGALLELPRNPNQDDDGGGGSLLGVGGRLLCCCLRGGVACRPSSAASSGGGGGLAISASNTVFGIRDHQPSQLPVVGGRSGVAVGSAVCWSGTSWLPSLLSASGNLIRAGPPASARRLRMQVRSCSTEAARLRGPWRETGRGCCADSPRRRPFGIESA</sequence>
<accession>A0ACC4E604</accession>
<name>A0ACC4E604_PURLI</name>
<gene>
    <name evidence="1" type="ORF">ACCO45_000568</name>
</gene>
<proteinExistence type="predicted"/>
<dbReference type="EMBL" id="JBGNUJ010000002">
    <property type="protein sequence ID" value="KAL3963564.1"/>
    <property type="molecule type" value="Genomic_DNA"/>
</dbReference>
<keyword evidence="2" id="KW-1185">Reference proteome</keyword>
<evidence type="ECO:0000313" key="1">
    <source>
        <dbReference type="EMBL" id="KAL3963564.1"/>
    </source>
</evidence>
<evidence type="ECO:0000313" key="2">
    <source>
        <dbReference type="Proteomes" id="UP001638806"/>
    </source>
</evidence>